<organism evidence="1 2">
    <name type="scientific">Auriscalpium vulgare</name>
    <dbReference type="NCBI Taxonomy" id="40419"/>
    <lineage>
        <taxon>Eukaryota</taxon>
        <taxon>Fungi</taxon>
        <taxon>Dikarya</taxon>
        <taxon>Basidiomycota</taxon>
        <taxon>Agaricomycotina</taxon>
        <taxon>Agaricomycetes</taxon>
        <taxon>Russulales</taxon>
        <taxon>Auriscalpiaceae</taxon>
        <taxon>Auriscalpium</taxon>
    </lineage>
</organism>
<proteinExistence type="predicted"/>
<keyword evidence="2" id="KW-1185">Reference proteome</keyword>
<sequence>MPAPTYSVTSSSYTSSEEADDEATLLDDNDVVEDTDSGLHELRTAPLLTRNAYTKTRLGEQVGQYGVLGRILDGSPNVHSLSSDDPTRLYLNTNAPLSAVVCGVQGSGKSHTVSVMLESMFITGYPATGHLAKPLSGLVFHFGETGSSSRPCEAAYLGVSDTPGVSPPAIRVYVSPGSIKRMQRLYDELGDNVHVEPLYFSEAELDASAFLSMMAVGSSEGAPLYMQSVLNALRQLGENFTYHAFMARLEDLKQNMNPQQKCGLEQRLDLLTSFTKPGTSFRKLSSSSPRRFAKGQLTVIDLSDPFIDPPSACGLFEIILRLFERAEVDTGKVLVVDEAHKYLSQTRNFTGLTRSLLSVIRQQRHLSMRVIVSTQEPTIIPPVIIDLCSVVVLHRFSSKAWWEHLSKHVSADITKEETFDKVVQLKTGQAIIMAPAGLDAKARSQSIVDDEENNSKLVHFGRQFFVMKTRRRVTADGGVSLLAVSTDD</sequence>
<dbReference type="Proteomes" id="UP000814033">
    <property type="component" value="Unassembled WGS sequence"/>
</dbReference>
<reference evidence="1" key="2">
    <citation type="journal article" date="2022" name="New Phytol.">
        <title>Evolutionary transition to the ectomycorrhizal habit in the genomes of a hyperdiverse lineage of mushroom-forming fungi.</title>
        <authorList>
            <person name="Looney B."/>
            <person name="Miyauchi S."/>
            <person name="Morin E."/>
            <person name="Drula E."/>
            <person name="Courty P.E."/>
            <person name="Kohler A."/>
            <person name="Kuo A."/>
            <person name="LaButti K."/>
            <person name="Pangilinan J."/>
            <person name="Lipzen A."/>
            <person name="Riley R."/>
            <person name="Andreopoulos W."/>
            <person name="He G."/>
            <person name="Johnson J."/>
            <person name="Nolan M."/>
            <person name="Tritt A."/>
            <person name="Barry K.W."/>
            <person name="Grigoriev I.V."/>
            <person name="Nagy L.G."/>
            <person name="Hibbett D."/>
            <person name="Henrissat B."/>
            <person name="Matheny P.B."/>
            <person name="Labbe J."/>
            <person name="Martin F.M."/>
        </authorList>
    </citation>
    <scope>NUCLEOTIDE SEQUENCE</scope>
    <source>
        <strain evidence="1">FP105234-sp</strain>
    </source>
</reference>
<evidence type="ECO:0000313" key="1">
    <source>
        <dbReference type="EMBL" id="KAI0053073.1"/>
    </source>
</evidence>
<evidence type="ECO:0000313" key="2">
    <source>
        <dbReference type="Proteomes" id="UP000814033"/>
    </source>
</evidence>
<gene>
    <name evidence="1" type="ORF">FA95DRAFT_1552963</name>
</gene>
<accession>A0ACB8SA79</accession>
<name>A0ACB8SA79_9AGAM</name>
<protein>
    <submittedName>
        <fullName evidence="1">Uncharacterized protein</fullName>
    </submittedName>
</protein>
<comment type="caution">
    <text evidence="1">The sequence shown here is derived from an EMBL/GenBank/DDBJ whole genome shotgun (WGS) entry which is preliminary data.</text>
</comment>
<dbReference type="EMBL" id="MU275842">
    <property type="protein sequence ID" value="KAI0053073.1"/>
    <property type="molecule type" value="Genomic_DNA"/>
</dbReference>
<reference evidence="1" key="1">
    <citation type="submission" date="2021-02" db="EMBL/GenBank/DDBJ databases">
        <authorList>
            <consortium name="DOE Joint Genome Institute"/>
            <person name="Ahrendt S."/>
            <person name="Looney B.P."/>
            <person name="Miyauchi S."/>
            <person name="Morin E."/>
            <person name="Drula E."/>
            <person name="Courty P.E."/>
            <person name="Chicoki N."/>
            <person name="Fauchery L."/>
            <person name="Kohler A."/>
            <person name="Kuo A."/>
            <person name="Labutti K."/>
            <person name="Pangilinan J."/>
            <person name="Lipzen A."/>
            <person name="Riley R."/>
            <person name="Andreopoulos W."/>
            <person name="He G."/>
            <person name="Johnson J."/>
            <person name="Barry K.W."/>
            <person name="Grigoriev I.V."/>
            <person name="Nagy L."/>
            <person name="Hibbett D."/>
            <person name="Henrissat B."/>
            <person name="Matheny P.B."/>
            <person name="Labbe J."/>
            <person name="Martin F."/>
        </authorList>
    </citation>
    <scope>NUCLEOTIDE SEQUENCE</scope>
    <source>
        <strain evidence="1">FP105234-sp</strain>
    </source>
</reference>